<keyword evidence="2" id="KW-0479">Metal-binding</keyword>
<protein>
    <submittedName>
        <fullName evidence="5">SCO family protein</fullName>
    </submittedName>
</protein>
<reference evidence="6" key="2">
    <citation type="submission" date="2019-06" db="EMBL/GenBank/DDBJ databases">
        <title>Co-occurence of chitin degradation, pigmentation and bioactivity in marine Pseudoalteromonas.</title>
        <authorList>
            <person name="Sonnenschein E.C."/>
            <person name="Bech P.K."/>
        </authorList>
    </citation>
    <scope>NUCLEOTIDE SEQUENCE [LARGE SCALE GENOMIC DNA]</scope>
    <source>
        <strain evidence="6">S3790</strain>
    </source>
</reference>
<dbReference type="FunFam" id="3.40.30.10:FF:000013">
    <property type="entry name" value="Blast:Protein SCO1 homolog, mitochondrial"/>
    <property type="match status" value="1"/>
</dbReference>
<dbReference type="SUPFAM" id="SSF52833">
    <property type="entry name" value="Thioredoxin-like"/>
    <property type="match status" value="1"/>
</dbReference>
<proteinExistence type="inferred from homology"/>
<evidence type="ECO:0000256" key="2">
    <source>
        <dbReference type="PIRSR" id="PIRSR603782-1"/>
    </source>
</evidence>
<keyword evidence="3" id="KW-1015">Disulfide bond</keyword>
<dbReference type="Gene3D" id="3.40.30.10">
    <property type="entry name" value="Glutaredoxin"/>
    <property type="match status" value="1"/>
</dbReference>
<comment type="similarity">
    <text evidence="1">Belongs to the SCO1/2 family.</text>
</comment>
<dbReference type="InterPro" id="IPR003782">
    <property type="entry name" value="SCO1/SenC"/>
</dbReference>
<feature type="binding site" evidence="2">
    <location>
        <position position="205"/>
    </location>
    <ligand>
        <name>Cu cation</name>
        <dbReference type="ChEBI" id="CHEBI:23378"/>
    </ligand>
</feature>
<evidence type="ECO:0000256" key="3">
    <source>
        <dbReference type="PIRSR" id="PIRSR603782-2"/>
    </source>
</evidence>
<evidence type="ECO:0000313" key="5">
    <source>
        <dbReference type="EMBL" id="TMO68344.1"/>
    </source>
</evidence>
<dbReference type="OrthoDB" id="9790194at2"/>
<evidence type="ECO:0000313" key="6">
    <source>
        <dbReference type="Proteomes" id="UP000307217"/>
    </source>
</evidence>
<dbReference type="GO" id="GO:0046872">
    <property type="term" value="F:metal ion binding"/>
    <property type="evidence" value="ECO:0007669"/>
    <property type="project" value="UniProtKB-KW"/>
</dbReference>
<name>A0A5S3VA21_9GAMM</name>
<organism evidence="5 6">
    <name type="scientific">Pseudoalteromonas aurantia</name>
    <dbReference type="NCBI Taxonomy" id="43654"/>
    <lineage>
        <taxon>Bacteria</taxon>
        <taxon>Pseudomonadati</taxon>
        <taxon>Pseudomonadota</taxon>
        <taxon>Gammaproteobacteria</taxon>
        <taxon>Alteromonadales</taxon>
        <taxon>Pseudoalteromonadaceae</taxon>
        <taxon>Pseudoalteromonas</taxon>
    </lineage>
</organism>
<dbReference type="Pfam" id="PF02630">
    <property type="entry name" value="SCO1-SenC"/>
    <property type="match status" value="1"/>
</dbReference>
<keyword evidence="4" id="KW-0812">Transmembrane</keyword>
<evidence type="ECO:0000256" key="1">
    <source>
        <dbReference type="ARBA" id="ARBA00010996"/>
    </source>
</evidence>
<reference evidence="5 6" key="1">
    <citation type="submission" date="2018-01" db="EMBL/GenBank/DDBJ databases">
        <authorList>
            <person name="Paulsen S."/>
            <person name="Gram L.K."/>
        </authorList>
    </citation>
    <scope>NUCLEOTIDE SEQUENCE [LARGE SCALE GENOMIC DNA]</scope>
    <source>
        <strain evidence="5 6">S3790</strain>
    </source>
</reference>
<evidence type="ECO:0000256" key="4">
    <source>
        <dbReference type="SAM" id="Phobius"/>
    </source>
</evidence>
<comment type="caution">
    <text evidence="5">The sequence shown here is derived from an EMBL/GenBank/DDBJ whole genome shotgun (WGS) entry which is preliminary data.</text>
</comment>
<keyword evidence="4" id="KW-1133">Transmembrane helix</keyword>
<sequence>MGKACICGVNIGHHIIECVYVAGLCQPCTTNITHGEVTQMQGNNLRRLFLLSCVLGVVGLVIFYLATTSKDFNQPKKTFAELGGDFTLQSSEGPVSLYDFKGQVVVMYFGYLSCAEVCPNSLAVLTGAMMRLEKSHPNAIQGLFVTVDPTRDTPAELEEYTAYFHDDILGLTGTVEQVKSVSGQYGVFYDNNNLSDSFMEYSVSHASRFYILDKSSKLITAMSHTTTPNELAAQIRELL</sequence>
<accession>A0A5S3VA21</accession>
<keyword evidence="4" id="KW-0472">Membrane</keyword>
<feature type="disulfide bond" description="Redox-active" evidence="3">
    <location>
        <begin position="114"/>
        <end position="118"/>
    </location>
</feature>
<gene>
    <name evidence="5" type="ORF">CWC19_09755</name>
</gene>
<dbReference type="PANTHER" id="PTHR12151:SF25">
    <property type="entry name" value="LINALOOL DEHYDRATASE_ISOMERASE DOMAIN-CONTAINING PROTEIN"/>
    <property type="match status" value="1"/>
</dbReference>
<dbReference type="EMBL" id="PNBX01000039">
    <property type="protein sequence ID" value="TMO68344.1"/>
    <property type="molecule type" value="Genomic_DNA"/>
</dbReference>
<keyword evidence="2" id="KW-0186">Copper</keyword>
<dbReference type="CDD" id="cd02968">
    <property type="entry name" value="SCO"/>
    <property type="match status" value="1"/>
</dbReference>
<feature type="binding site" evidence="2">
    <location>
        <position position="118"/>
    </location>
    <ligand>
        <name>Cu cation</name>
        <dbReference type="ChEBI" id="CHEBI:23378"/>
    </ligand>
</feature>
<feature type="transmembrane region" description="Helical" evidence="4">
    <location>
        <begin position="48"/>
        <end position="66"/>
    </location>
</feature>
<dbReference type="PANTHER" id="PTHR12151">
    <property type="entry name" value="ELECTRON TRANSPORT PROTIN SCO1/SENC FAMILY MEMBER"/>
    <property type="match status" value="1"/>
</dbReference>
<dbReference type="Proteomes" id="UP000307217">
    <property type="component" value="Unassembled WGS sequence"/>
</dbReference>
<feature type="binding site" evidence="2">
    <location>
        <position position="114"/>
    </location>
    <ligand>
        <name>Cu cation</name>
        <dbReference type="ChEBI" id="CHEBI:23378"/>
    </ligand>
</feature>
<dbReference type="AlphaFoldDB" id="A0A5S3VA21"/>
<dbReference type="InterPro" id="IPR036249">
    <property type="entry name" value="Thioredoxin-like_sf"/>
</dbReference>